<dbReference type="InterPro" id="IPR017732">
    <property type="entry name" value="T4/T6SS_DotU"/>
</dbReference>
<dbReference type="InterPro" id="IPR050330">
    <property type="entry name" value="Bact_OuterMem_StrucFunc"/>
</dbReference>
<dbReference type="GO" id="GO:0016020">
    <property type="term" value="C:membrane"/>
    <property type="evidence" value="ECO:0007669"/>
    <property type="project" value="UniProtKB-UniRule"/>
</dbReference>
<dbReference type="InterPro" id="IPR006665">
    <property type="entry name" value="OmpA-like"/>
</dbReference>
<accession>A0A4D7B7Y6</accession>
<evidence type="ECO:0000256" key="2">
    <source>
        <dbReference type="SAM" id="MobiDB-lite"/>
    </source>
</evidence>
<dbReference type="InterPro" id="IPR036737">
    <property type="entry name" value="OmpA-like_sf"/>
</dbReference>
<protein>
    <submittedName>
        <fullName evidence="5">Type VI secretion system protein TssL</fullName>
    </submittedName>
</protein>
<evidence type="ECO:0000313" key="5">
    <source>
        <dbReference type="EMBL" id="QCI64057.1"/>
    </source>
</evidence>
<dbReference type="CDD" id="cd07185">
    <property type="entry name" value="OmpA_C-like"/>
    <property type="match status" value="1"/>
</dbReference>
<feature type="region of interest" description="Disordered" evidence="2">
    <location>
        <begin position="1"/>
        <end position="78"/>
    </location>
</feature>
<feature type="region of interest" description="Disordered" evidence="2">
    <location>
        <begin position="451"/>
        <end position="472"/>
    </location>
</feature>
<gene>
    <name evidence="5" type="primary">tssL</name>
    <name evidence="5" type="ORF">E8M01_07225</name>
</gene>
<dbReference type="NCBIfam" id="TIGR03349">
    <property type="entry name" value="IV_VI_DotU"/>
    <property type="match status" value="1"/>
</dbReference>
<dbReference type="Pfam" id="PF09850">
    <property type="entry name" value="DotU"/>
    <property type="match status" value="1"/>
</dbReference>
<feature type="compositionally biased region" description="Pro residues" evidence="2">
    <location>
        <begin position="33"/>
        <end position="42"/>
    </location>
</feature>
<dbReference type="Gene3D" id="3.30.1330.60">
    <property type="entry name" value="OmpA-like domain"/>
    <property type="match status" value="1"/>
</dbReference>
<name>A0A4D7B7Y6_9HYPH</name>
<dbReference type="InterPro" id="IPR038522">
    <property type="entry name" value="T4/T6SS_DotU_sf"/>
</dbReference>
<dbReference type="InterPro" id="IPR017733">
    <property type="entry name" value="OmpA-like_dom_proteobacteria"/>
</dbReference>
<dbReference type="Gene3D" id="1.25.40.590">
    <property type="entry name" value="Type IV / VI secretion system, DotU"/>
    <property type="match status" value="1"/>
</dbReference>
<dbReference type="AlphaFoldDB" id="A0A4D7B7Y6"/>
<proteinExistence type="predicted"/>
<dbReference type="RefSeq" id="WP_136959513.1">
    <property type="nucleotide sequence ID" value="NZ_CP039690.1"/>
</dbReference>
<dbReference type="SUPFAM" id="SSF103088">
    <property type="entry name" value="OmpA-like"/>
    <property type="match status" value="1"/>
</dbReference>
<dbReference type="PROSITE" id="PS51123">
    <property type="entry name" value="OMPA_2"/>
    <property type="match status" value="1"/>
</dbReference>
<dbReference type="NCBIfam" id="NF038228">
    <property type="entry name" value="IcmH_DotU_IVB"/>
    <property type="match status" value="1"/>
</dbReference>
<evidence type="ECO:0000313" key="6">
    <source>
        <dbReference type="Proteomes" id="UP000298781"/>
    </source>
</evidence>
<keyword evidence="6" id="KW-1185">Reference proteome</keyword>
<dbReference type="OrthoDB" id="345640at2"/>
<feature type="domain" description="OmpA-like" evidence="4">
    <location>
        <begin position="363"/>
        <end position="483"/>
    </location>
</feature>
<dbReference type="PANTHER" id="PTHR30329:SF19">
    <property type="entry name" value="OUTER MEMBRANE PROTEIN, OMPA FAMILY"/>
    <property type="match status" value="1"/>
</dbReference>
<evidence type="ECO:0000256" key="1">
    <source>
        <dbReference type="PROSITE-ProRule" id="PRU00473"/>
    </source>
</evidence>
<evidence type="ECO:0000256" key="3">
    <source>
        <dbReference type="SAM" id="Phobius"/>
    </source>
</evidence>
<feature type="transmembrane region" description="Helical" evidence="3">
    <location>
        <begin position="279"/>
        <end position="301"/>
    </location>
</feature>
<dbReference type="NCBIfam" id="TIGR03350">
    <property type="entry name" value="type_VI_ompA"/>
    <property type="match status" value="1"/>
</dbReference>
<organism evidence="5 6">
    <name type="scientific">Phreatobacter stygius</name>
    <dbReference type="NCBI Taxonomy" id="1940610"/>
    <lineage>
        <taxon>Bacteria</taxon>
        <taxon>Pseudomonadati</taxon>
        <taxon>Pseudomonadota</taxon>
        <taxon>Alphaproteobacteria</taxon>
        <taxon>Hyphomicrobiales</taxon>
        <taxon>Phreatobacteraceae</taxon>
        <taxon>Phreatobacter</taxon>
    </lineage>
</organism>
<reference evidence="5 6" key="1">
    <citation type="submission" date="2019-04" db="EMBL/GenBank/DDBJ databases">
        <title>Phreatobacter aquaticus sp. nov.</title>
        <authorList>
            <person name="Choi A."/>
        </authorList>
    </citation>
    <scope>NUCLEOTIDE SEQUENCE [LARGE SCALE GENOMIC DNA]</scope>
    <source>
        <strain evidence="5 6">KCTC 52518</strain>
    </source>
</reference>
<dbReference type="EMBL" id="CP039690">
    <property type="protein sequence ID" value="QCI64057.1"/>
    <property type="molecule type" value="Genomic_DNA"/>
</dbReference>
<dbReference type="PANTHER" id="PTHR30329">
    <property type="entry name" value="STATOR ELEMENT OF FLAGELLAR MOTOR COMPLEX"/>
    <property type="match status" value="1"/>
</dbReference>
<keyword evidence="3" id="KW-1133">Transmembrane helix</keyword>
<dbReference type="Proteomes" id="UP000298781">
    <property type="component" value="Chromosome"/>
</dbReference>
<dbReference type="Pfam" id="PF00691">
    <property type="entry name" value="OmpA"/>
    <property type="match status" value="1"/>
</dbReference>
<evidence type="ECO:0000259" key="4">
    <source>
        <dbReference type="PROSITE" id="PS51123"/>
    </source>
</evidence>
<keyword evidence="1 3" id="KW-0472">Membrane</keyword>
<sequence length="489" mass="52485">MTDKPPPFDPFGRSDRTIVQPNPGGRRAQPQSPAQPPSPPQAPSGGAGAAGREDDWTSGRAAEPEPPPPPARGAASPQPGQVMLLKRDVPIAPNDNILLEAACPLLLLLGRLRASLMQARFADLMDQVADAIDTFEKEVLAHGASAEQAADAKYALAATADDIVQNIPSEDRPIWTQYSMLSRFFGERTGGVRFFEKLDKAKLDPLRNYDLLELMYVCLGIGFQGIHRTSGGGAAALQSIQRNLYETLRRVRPRTDLDLSPHWRGQDLPPAAATFRVPLWSVAAVAAAILGVTFITLRLLLAGSSDTVATETRRVVPDGTIALLRRAPVQPPPPPPASTQLDCIRAGLAAEISAGRLSVVESANSVILRVGAFASFNSGQATVLDSFRPVATKIGAILEQQAGAIKVIGHSDSTRIATARFPSNWHLSVERAQAVANLIRPALTQPQRVEVEGKGADQPIDSNETNEGRARNRRVELMIPRDRAATSCR</sequence>
<dbReference type="KEGG" id="pstg:E8M01_07225"/>
<keyword evidence="3" id="KW-0812">Transmembrane</keyword>